<name>A0A8C0H8I7_CHEAB</name>
<dbReference type="GO" id="GO:0005789">
    <property type="term" value="C:endoplasmic reticulum membrane"/>
    <property type="evidence" value="ECO:0007669"/>
    <property type="project" value="UniProtKB-SubCell"/>
</dbReference>
<proteinExistence type="inferred from homology"/>
<dbReference type="SUPFAM" id="SSF53756">
    <property type="entry name" value="UDP-Glycosyltransferase/glycogen phosphorylase"/>
    <property type="match status" value="1"/>
</dbReference>
<reference evidence="17" key="2">
    <citation type="submission" date="2025-09" db="UniProtKB">
        <authorList>
            <consortium name="Ensembl"/>
        </authorList>
    </citation>
    <scope>IDENTIFICATION</scope>
</reference>
<evidence type="ECO:0000256" key="8">
    <source>
        <dbReference type="ARBA" id="ARBA00022692"/>
    </source>
</evidence>
<evidence type="ECO:0000313" key="17">
    <source>
        <dbReference type="Ensembl" id="ENSCABP00000020308.1"/>
    </source>
</evidence>
<organism evidence="17 18">
    <name type="scientific">Chelonoidis abingdonii</name>
    <name type="common">Abingdon island giant tortoise</name>
    <name type="synonym">Testudo abingdonii</name>
    <dbReference type="NCBI Taxonomy" id="106734"/>
    <lineage>
        <taxon>Eukaryota</taxon>
        <taxon>Metazoa</taxon>
        <taxon>Chordata</taxon>
        <taxon>Craniata</taxon>
        <taxon>Vertebrata</taxon>
        <taxon>Euteleostomi</taxon>
        <taxon>Archelosauria</taxon>
        <taxon>Testudinata</taxon>
        <taxon>Testudines</taxon>
        <taxon>Cryptodira</taxon>
        <taxon>Durocryptodira</taxon>
        <taxon>Testudinoidea</taxon>
        <taxon>Testudinidae</taxon>
        <taxon>Chelonoidis</taxon>
    </lineage>
</organism>
<evidence type="ECO:0000259" key="15">
    <source>
        <dbReference type="Pfam" id="PF00534"/>
    </source>
</evidence>
<evidence type="ECO:0000256" key="12">
    <source>
        <dbReference type="ARBA" id="ARBA00045065"/>
    </source>
</evidence>
<gene>
    <name evidence="17" type="primary">ALG11</name>
</gene>
<evidence type="ECO:0000256" key="11">
    <source>
        <dbReference type="ARBA" id="ARBA00023136"/>
    </source>
</evidence>
<dbReference type="UniPathway" id="UPA00378"/>
<keyword evidence="18" id="KW-1185">Reference proteome</keyword>
<keyword evidence="7 14" id="KW-0808">Transferase</keyword>
<evidence type="ECO:0000256" key="2">
    <source>
        <dbReference type="ARBA" id="ARBA00004922"/>
    </source>
</evidence>
<keyword evidence="8 14" id="KW-0812">Transmembrane</keyword>
<comment type="function">
    <text evidence="13">GDP-Man:Man(3)GlcNAc(2)-PP-Dol alpha-1,2-mannosyltransferase that operates in the biosynthetic pathway of dolichol-linked oligosaccharides, the glycan precursors employed in protein asparagine (N)-glycosylation. The assembly of dolichol-linked oligosaccharides begins on the cytosolic side of the endoplasmic reticulum membrane and finishes in its lumen. The sequential addition of sugars to dolichol pyrophosphate produces dolichol-linked oligosaccharides containing fourteen sugars, including two GlcNAcs, nine mannoses and three glucoses. Once assembled, the oligosaccharide is transferred from the lipid to nascent proteins by oligosaccharyltransferases. Catalyzes, on the cytoplasmic face of the endoplasmic reticulum, the addition of the fourth and fifth mannose residues to the dolichol-linked oligosaccharide chain, to produce Man(5)GlcNAc(2)-PP-dolichol core oligosaccharide. Man(5)GlcNAc(2)-PP-dolichol is a substrate for ALG3, the following enzyme in the biosynthetic pathway.</text>
</comment>
<keyword evidence="6 14" id="KW-0328">Glycosyltransferase</keyword>
<feature type="transmembrane region" description="Helical" evidence="14">
    <location>
        <begin position="14"/>
        <end position="43"/>
    </location>
</feature>
<dbReference type="CDD" id="cd03806">
    <property type="entry name" value="GT4_ALG11-like"/>
    <property type="match status" value="1"/>
</dbReference>
<dbReference type="FunFam" id="3.40.50.2000:FF:000076">
    <property type="entry name" value="GDP-Man:Man(3)GlcNAc(2)-PP-Dol alpha-1,2-mannosyltransferase"/>
    <property type="match status" value="1"/>
</dbReference>
<evidence type="ECO:0000313" key="18">
    <source>
        <dbReference type="Proteomes" id="UP000694404"/>
    </source>
</evidence>
<evidence type="ECO:0000256" key="4">
    <source>
        <dbReference type="ARBA" id="ARBA00012645"/>
    </source>
</evidence>
<dbReference type="InterPro" id="IPR038013">
    <property type="entry name" value="ALG11"/>
</dbReference>
<evidence type="ECO:0000256" key="10">
    <source>
        <dbReference type="ARBA" id="ARBA00022989"/>
    </source>
</evidence>
<dbReference type="GeneTree" id="ENSGT00550000075118"/>
<dbReference type="PANTHER" id="PTHR45919:SF1">
    <property type="entry name" value="GDP-MAN:MAN(3)GLCNAC(2)-PP-DOL ALPHA-1,2-MANNOSYLTRANSFERASE"/>
    <property type="match status" value="1"/>
</dbReference>
<comment type="similarity">
    <text evidence="3 14">Belongs to the glycosyltransferase group 1 family. Glycosyltransferase 4 subfamily.</text>
</comment>
<evidence type="ECO:0000256" key="13">
    <source>
        <dbReference type="ARBA" id="ARBA00045128"/>
    </source>
</evidence>
<dbReference type="InterPro" id="IPR001296">
    <property type="entry name" value="Glyco_trans_1"/>
</dbReference>
<dbReference type="EC" id="2.4.1.131" evidence="4 14"/>
<dbReference type="Gene3D" id="3.40.50.2000">
    <property type="entry name" value="Glycogen Phosphorylase B"/>
    <property type="match status" value="1"/>
</dbReference>
<dbReference type="Proteomes" id="UP000694404">
    <property type="component" value="Unplaced"/>
</dbReference>
<comment type="pathway">
    <text evidence="2 14">Protein modification; protein glycosylation.</text>
</comment>
<evidence type="ECO:0000256" key="9">
    <source>
        <dbReference type="ARBA" id="ARBA00022824"/>
    </source>
</evidence>
<keyword evidence="9 14" id="KW-0256">Endoplasmic reticulum</keyword>
<dbReference type="GO" id="GO:0006488">
    <property type="term" value="P:dolichol-linked oligosaccharide biosynthetic process"/>
    <property type="evidence" value="ECO:0007669"/>
    <property type="project" value="Ensembl"/>
</dbReference>
<keyword evidence="11 14" id="KW-0472">Membrane</keyword>
<dbReference type="Pfam" id="PF00534">
    <property type="entry name" value="Glycos_transf_1"/>
    <property type="match status" value="1"/>
</dbReference>
<evidence type="ECO:0000259" key="16">
    <source>
        <dbReference type="Pfam" id="PF15924"/>
    </source>
</evidence>
<dbReference type="Pfam" id="PF15924">
    <property type="entry name" value="ALG11_N"/>
    <property type="match status" value="1"/>
</dbReference>
<keyword evidence="10 14" id="KW-1133">Transmembrane helix</keyword>
<feature type="transmembrane region" description="Helical" evidence="14">
    <location>
        <begin position="237"/>
        <end position="258"/>
    </location>
</feature>
<accession>A0A8C0H8I7</accession>
<comment type="subcellular location">
    <subcellularLocation>
        <location evidence="1">Endoplasmic reticulum membrane</location>
        <topology evidence="1">Single-pass membrane protein</topology>
    </subcellularLocation>
</comment>
<dbReference type="InterPro" id="IPR031814">
    <property type="entry name" value="ALG11_N"/>
</dbReference>
<dbReference type="PANTHER" id="PTHR45919">
    <property type="entry name" value="GDP-MAN:MAN(3)GLCNAC(2)-PP-DOL ALPHA-1,2-MANNOSYLTRANSFERASE"/>
    <property type="match status" value="1"/>
</dbReference>
<sequence length="494" mass="56024">DILHSSEWCSYADFTLLLCSLFVPGLVLSGALCLCLVVLLWGVRLWLQQRKNQLASTRKDGKHQLVVAFFHPYCNAGGGGERVLWCAIRALQKKYKDAIYVVYTGDKDVTGEQIVESAFRRFNIKLTHPVKFVFLEKRYLVEASLYPHFTLLGQSLGSVFLGWEALMKCVPDVYIDSMGYAFTLPLFKYLGGCRVGCYVHYPTISTDMLSMVRSQNARFNNAAFITRNPLLSKLKLVYYYLFAFVYGLVGSRSDVIMVNSSWTLNHILSLWRAGACTSVVYPPCDVQTFLDIPLHEEKSTTEYSIVSLGQFRPEKDHPLQIRAFAKFLEKTAVGQQSLPKLILIGGCRNQQDEQRVNRLKKLCEELGVDKKVEFKVNIPFEELKQYLADAIIGLHTMWNEHFGIGIVECMAAGTIILAHNSGGPKLDIVVPYEGHITGFLAENEDDYFETMAQILSLSPEKRLEIRQNARRSVNRFADQEFEGAFLLSVEPLFK</sequence>
<feature type="domain" description="ALG11 mannosyltransferase N-terminal" evidence="16">
    <location>
        <begin position="65"/>
        <end position="271"/>
    </location>
</feature>
<dbReference type="AlphaFoldDB" id="A0A8C0H8I7"/>
<evidence type="ECO:0000256" key="7">
    <source>
        <dbReference type="ARBA" id="ARBA00022679"/>
    </source>
</evidence>
<dbReference type="Ensembl" id="ENSCABT00000022246.1">
    <property type="protein sequence ID" value="ENSCABP00000020308.1"/>
    <property type="gene ID" value="ENSCABG00000014950.1"/>
</dbReference>
<comment type="catalytic activity">
    <reaction evidence="12 14">
        <text>an alpha-D-Man-(1-&gt;3)-[alpha-D-Man-(1-&gt;6)]-beta-D-Man-(1-&gt;4)-beta-D-GlcNAc-(1-&gt;4)-alpha-D-GlcNAc-diphospho-di-trans,poly-cis-dolichol + 2 GDP-alpha-D-mannose = an alpha-D-Man-(1-&gt;2)-alpha-D-Man-(1-&gt;2)-alpha-D-Man-(1-&gt;3)-[alpha-D-Man-(1-&gt;6)]-beta-D-Man-(1-&gt;4)-beta-D-GlcNAc-(1-&gt;4)-alpha-D-GlcNAc-diphospho-di-trans,poly-cis-dolichol + 2 GDP + 2 H(+)</text>
        <dbReference type="Rhea" id="RHEA:29523"/>
        <dbReference type="Rhea" id="RHEA-COMP:19515"/>
        <dbReference type="Rhea" id="RHEA-COMP:19516"/>
        <dbReference type="ChEBI" id="CHEBI:15378"/>
        <dbReference type="ChEBI" id="CHEBI:57527"/>
        <dbReference type="ChEBI" id="CHEBI:58189"/>
        <dbReference type="ChEBI" id="CHEBI:132511"/>
        <dbReference type="ChEBI" id="CHEBI:132515"/>
        <dbReference type="EC" id="2.4.1.131"/>
    </reaction>
    <physiologicalReaction direction="left-to-right" evidence="12 14">
        <dbReference type="Rhea" id="RHEA:29524"/>
    </physiologicalReaction>
</comment>
<protein>
    <recommendedName>
        <fullName evidence="5 14">GDP-Man:Man(3)GlcNAc(2)-PP-Dol alpha-1,2-mannosyltransferase</fullName>
        <ecNumber evidence="4 14">2.4.1.131</ecNumber>
    </recommendedName>
</protein>
<evidence type="ECO:0000256" key="6">
    <source>
        <dbReference type="ARBA" id="ARBA00022676"/>
    </source>
</evidence>
<evidence type="ECO:0000256" key="1">
    <source>
        <dbReference type="ARBA" id="ARBA00004389"/>
    </source>
</evidence>
<evidence type="ECO:0000256" key="3">
    <source>
        <dbReference type="ARBA" id="ARBA00009481"/>
    </source>
</evidence>
<evidence type="ECO:0000256" key="5">
    <source>
        <dbReference type="ARBA" id="ARBA00022018"/>
    </source>
</evidence>
<dbReference type="GO" id="GO:0004377">
    <property type="term" value="F:GDP-Man:Man(3)GlcNAc(2)-PP-Dol alpha-1,2-mannosyltransferase activity"/>
    <property type="evidence" value="ECO:0007669"/>
    <property type="project" value="UniProtKB-UniRule"/>
</dbReference>
<reference evidence="17" key="1">
    <citation type="submission" date="2025-08" db="UniProtKB">
        <authorList>
            <consortium name="Ensembl"/>
        </authorList>
    </citation>
    <scope>IDENTIFICATION</scope>
</reference>
<feature type="domain" description="Glycosyl transferase family 1" evidence="15">
    <location>
        <begin position="297"/>
        <end position="471"/>
    </location>
</feature>
<evidence type="ECO:0000256" key="14">
    <source>
        <dbReference type="RuleBase" id="RU367051"/>
    </source>
</evidence>